<dbReference type="Proteomes" id="UP000615446">
    <property type="component" value="Unassembled WGS sequence"/>
</dbReference>
<evidence type="ECO:0000313" key="1">
    <source>
        <dbReference type="EMBL" id="GES91639.1"/>
    </source>
</evidence>
<comment type="caution">
    <text evidence="1">The sequence shown here is derived from an EMBL/GenBank/DDBJ whole genome shotgun (WGS) entry which is preliminary data.</text>
</comment>
<proteinExistence type="predicted"/>
<dbReference type="EMBL" id="BLAL01000206">
    <property type="protein sequence ID" value="GES91639.1"/>
    <property type="molecule type" value="Genomic_DNA"/>
</dbReference>
<accession>A0A8H3QWA3</accession>
<evidence type="ECO:0000313" key="2">
    <source>
        <dbReference type="Proteomes" id="UP000615446"/>
    </source>
</evidence>
<gene>
    <name evidence="1" type="ORF">RCL2_001844300</name>
</gene>
<dbReference type="AlphaFoldDB" id="A0A8H3QWA3"/>
<name>A0A8H3QWA3_9GLOM</name>
<organism evidence="1 2">
    <name type="scientific">Rhizophagus clarus</name>
    <dbReference type="NCBI Taxonomy" id="94130"/>
    <lineage>
        <taxon>Eukaryota</taxon>
        <taxon>Fungi</taxon>
        <taxon>Fungi incertae sedis</taxon>
        <taxon>Mucoromycota</taxon>
        <taxon>Glomeromycotina</taxon>
        <taxon>Glomeromycetes</taxon>
        <taxon>Glomerales</taxon>
        <taxon>Glomeraceae</taxon>
        <taxon>Rhizophagus</taxon>
    </lineage>
</organism>
<protein>
    <submittedName>
        <fullName evidence="1">Uncharacterized protein</fullName>
    </submittedName>
</protein>
<dbReference type="OrthoDB" id="2433231at2759"/>
<reference evidence="1" key="1">
    <citation type="submission" date="2019-10" db="EMBL/GenBank/DDBJ databases">
        <title>Conservation and host-specific expression of non-tandemly repeated heterogenous ribosome RNA gene in arbuscular mycorrhizal fungi.</title>
        <authorList>
            <person name="Maeda T."/>
            <person name="Kobayashi Y."/>
            <person name="Nakagawa T."/>
            <person name="Ezawa T."/>
            <person name="Yamaguchi K."/>
            <person name="Bino T."/>
            <person name="Nishimoto Y."/>
            <person name="Shigenobu S."/>
            <person name="Kawaguchi M."/>
        </authorList>
    </citation>
    <scope>NUCLEOTIDE SEQUENCE</scope>
    <source>
        <strain evidence="1">HR1</strain>
    </source>
</reference>
<sequence>MPKVKSQKIENIPKEITDYPETDSVLYTDGRRSYYYKIKQEGLYPQPPILAYTQGKNKYKIPNGYCVETTWGHGEKKKTVRCLINYVEEKPLFKIMYGVNFSEEVQSNISSTTVANAVLKKLFPLNEKSLISDVHLFGIYLMTLKEARENISTREKNIQLIPVEHCSKSTLNRRQHKFGNQLKQYVQAEGSKIYGNDQIILKQISYSVGNINFQIDCEEKNDTNNKKLISAVQAIDLNYIPREGYRALAAVDSNLQREWAVSEQQLKITIEMNQKIPITLIDLPLDFAEYSNFESTEIIQNVKKGGT</sequence>